<evidence type="ECO:0000256" key="5">
    <source>
        <dbReference type="ARBA" id="ARBA00023065"/>
    </source>
</evidence>
<evidence type="ECO:0000256" key="1">
    <source>
        <dbReference type="ARBA" id="ARBA00004141"/>
    </source>
</evidence>
<dbReference type="GO" id="GO:0035725">
    <property type="term" value="P:sodium ion transmembrane transport"/>
    <property type="evidence" value="ECO:0007669"/>
    <property type="project" value="TreeGrafter"/>
</dbReference>
<feature type="transmembrane region" description="Helical" evidence="8">
    <location>
        <begin position="470"/>
        <end position="491"/>
    </location>
</feature>
<dbReference type="GO" id="GO:0098855">
    <property type="term" value="C:HCN channel complex"/>
    <property type="evidence" value="ECO:0007669"/>
    <property type="project" value="TreeGrafter"/>
</dbReference>
<protein>
    <recommendedName>
        <fullName evidence="9">Cyclic nucleotide-binding domain-containing protein</fullName>
    </recommendedName>
</protein>
<dbReference type="InterPro" id="IPR051413">
    <property type="entry name" value="K/Na_HCN_channel"/>
</dbReference>
<organism evidence="10 11">
    <name type="scientific">Polarella glacialis</name>
    <name type="common">Dinoflagellate</name>
    <dbReference type="NCBI Taxonomy" id="89957"/>
    <lineage>
        <taxon>Eukaryota</taxon>
        <taxon>Sar</taxon>
        <taxon>Alveolata</taxon>
        <taxon>Dinophyceae</taxon>
        <taxon>Suessiales</taxon>
        <taxon>Suessiaceae</taxon>
        <taxon>Polarella</taxon>
    </lineage>
</organism>
<evidence type="ECO:0000256" key="7">
    <source>
        <dbReference type="SAM" id="MobiDB-lite"/>
    </source>
</evidence>
<dbReference type="OrthoDB" id="292704at2759"/>
<evidence type="ECO:0000256" key="4">
    <source>
        <dbReference type="ARBA" id="ARBA00022989"/>
    </source>
</evidence>
<feature type="domain" description="Cyclic nucleotide-binding" evidence="9">
    <location>
        <begin position="595"/>
        <end position="690"/>
    </location>
</feature>
<evidence type="ECO:0000313" key="10">
    <source>
        <dbReference type="EMBL" id="CAE8582380.1"/>
    </source>
</evidence>
<comment type="subcellular location">
    <subcellularLocation>
        <location evidence="1">Membrane</location>
        <topology evidence="1">Multi-pass membrane protein</topology>
    </subcellularLocation>
</comment>
<dbReference type="PROSITE" id="PS50042">
    <property type="entry name" value="CNMP_BINDING_3"/>
    <property type="match status" value="1"/>
</dbReference>
<feature type="transmembrane region" description="Helical" evidence="8">
    <location>
        <begin position="393"/>
        <end position="416"/>
    </location>
</feature>
<dbReference type="PANTHER" id="PTHR45689:SF5">
    <property type="entry name" value="I[[H]] CHANNEL, ISOFORM E"/>
    <property type="match status" value="1"/>
</dbReference>
<evidence type="ECO:0000256" key="6">
    <source>
        <dbReference type="ARBA" id="ARBA00023136"/>
    </source>
</evidence>
<evidence type="ECO:0000313" key="11">
    <source>
        <dbReference type="Proteomes" id="UP000654075"/>
    </source>
</evidence>
<dbReference type="Gene3D" id="2.60.120.10">
    <property type="entry name" value="Jelly Rolls"/>
    <property type="match status" value="1"/>
</dbReference>
<evidence type="ECO:0000256" key="2">
    <source>
        <dbReference type="ARBA" id="ARBA00022448"/>
    </source>
</evidence>
<keyword evidence="2" id="KW-0813">Transport</keyword>
<keyword evidence="6 8" id="KW-0472">Membrane</keyword>
<dbReference type="OMA" id="WACEPAL"/>
<dbReference type="Gene3D" id="1.10.287.70">
    <property type="match status" value="1"/>
</dbReference>
<feature type="non-terminal residue" evidence="10">
    <location>
        <position position="690"/>
    </location>
</feature>
<dbReference type="PANTHER" id="PTHR45689">
    <property type="entry name" value="I[[H]] CHANNEL, ISOFORM E"/>
    <property type="match status" value="1"/>
</dbReference>
<accession>A0A813D9T6</accession>
<dbReference type="GO" id="GO:0005249">
    <property type="term" value="F:voltage-gated potassium channel activity"/>
    <property type="evidence" value="ECO:0007669"/>
    <property type="project" value="TreeGrafter"/>
</dbReference>
<sequence>MPHPGFRRPASRQQPDIGSGYVLEASGRLSDLSCLLTAEFDRVLQSLEVLVVENAALKVQLLASGDGVNSQEADVFGTIATTTPTTATSSFELEVGIDNKSAPSGESSNLVSLAGCLEARAVHQRSPSLDLGLKVEDHGSPSSDGKGAGGKSMERLVKTVSFESVSKAVSTSLSRSNTHSHRSMVPVVCSDWLDDPEEEQVFPTEVRTDRTGSVPRLQTSNLLTGQALKAEGCVAETLVMRPSCLQRLSWDLLSVMILTYDVLLIPFEAFEPEETTFLAVMDWITVIFWTVDIPVQFLTGFHSEGVLEMRPSKIARKYVKSWFIMDASVVLLDWILITISPSMKSVVRLGKTNRAVRLTRFLRTMRLLRTVKIGALFAQIFDWIKSELVRTLAYLVFMVVMLVIICHYLACVWWAIGIVEWDQSHDSHVKIWRLEDRSLEYRYLTSLHWALTQFTPASMEVFPQNTIERLYALVVALFGVCTFGCFISQVTSGMMNIQKLKTEPLKQEAILRRYFKENSISAELGQRIWRFLKDNYFSSKNGVHRKDIAVLRLLPESLRSAMSEELFLPGLRQIPFFEKYNFEDDTTVCAIVHRAMIEVSLLTGDELFSSGQPAHKLYLLTSGVMDYWHCRDKTLHRSLHSDQWACEPALWLEWIHCGDMRAHTCCEVVGLDARTFRDLVFSTSRCRSFL</sequence>
<comment type="caution">
    <text evidence="10">The sequence shown here is derived from an EMBL/GenBank/DDBJ whole genome shotgun (WGS) entry which is preliminary data.</text>
</comment>
<keyword evidence="11" id="KW-1185">Reference proteome</keyword>
<dbReference type="Pfam" id="PF00520">
    <property type="entry name" value="Ion_trans"/>
    <property type="match status" value="1"/>
</dbReference>
<reference evidence="10" key="1">
    <citation type="submission" date="2021-02" db="EMBL/GenBank/DDBJ databases">
        <authorList>
            <person name="Dougan E. K."/>
            <person name="Rhodes N."/>
            <person name="Thang M."/>
            <person name="Chan C."/>
        </authorList>
    </citation>
    <scope>NUCLEOTIDE SEQUENCE</scope>
</reference>
<name>A0A813D9T6_POLGL</name>
<dbReference type="InterPro" id="IPR018490">
    <property type="entry name" value="cNMP-bd_dom_sf"/>
</dbReference>
<evidence type="ECO:0000256" key="3">
    <source>
        <dbReference type="ARBA" id="ARBA00022692"/>
    </source>
</evidence>
<dbReference type="InterPro" id="IPR005821">
    <property type="entry name" value="Ion_trans_dom"/>
</dbReference>
<dbReference type="AlphaFoldDB" id="A0A813D9T6"/>
<dbReference type="Proteomes" id="UP000654075">
    <property type="component" value="Unassembled WGS sequence"/>
</dbReference>
<gene>
    <name evidence="10" type="ORF">PGLA1383_LOCUS1378</name>
</gene>
<dbReference type="EMBL" id="CAJNNV010000374">
    <property type="protein sequence ID" value="CAE8582380.1"/>
    <property type="molecule type" value="Genomic_DNA"/>
</dbReference>
<proteinExistence type="predicted"/>
<feature type="region of interest" description="Disordered" evidence="7">
    <location>
        <begin position="132"/>
        <end position="152"/>
    </location>
</feature>
<dbReference type="GO" id="GO:0003254">
    <property type="term" value="P:regulation of membrane depolarization"/>
    <property type="evidence" value="ECO:0007669"/>
    <property type="project" value="TreeGrafter"/>
</dbReference>
<dbReference type="SUPFAM" id="SSF81324">
    <property type="entry name" value="Voltage-gated potassium channels"/>
    <property type="match status" value="1"/>
</dbReference>
<keyword evidence="5" id="KW-0406">Ion transport</keyword>
<keyword evidence="4 8" id="KW-1133">Transmembrane helix</keyword>
<evidence type="ECO:0000256" key="8">
    <source>
        <dbReference type="SAM" id="Phobius"/>
    </source>
</evidence>
<evidence type="ECO:0000259" key="9">
    <source>
        <dbReference type="PROSITE" id="PS50042"/>
    </source>
</evidence>
<dbReference type="InterPro" id="IPR000595">
    <property type="entry name" value="cNMP-bd_dom"/>
</dbReference>
<dbReference type="InterPro" id="IPR014710">
    <property type="entry name" value="RmlC-like_jellyroll"/>
</dbReference>
<keyword evidence="3 8" id="KW-0812">Transmembrane</keyword>
<dbReference type="SUPFAM" id="SSF51206">
    <property type="entry name" value="cAMP-binding domain-like"/>
    <property type="match status" value="1"/>
</dbReference>